<reference evidence="2" key="1">
    <citation type="journal article" date="2019" name="Int. J. Syst. Evol. Microbiol.">
        <title>The Global Catalogue of Microorganisms (GCM) 10K type strain sequencing project: providing services to taxonomists for standard genome sequencing and annotation.</title>
        <authorList>
            <consortium name="The Broad Institute Genomics Platform"/>
            <consortium name="The Broad Institute Genome Sequencing Center for Infectious Disease"/>
            <person name="Wu L."/>
            <person name="Ma J."/>
        </authorList>
    </citation>
    <scope>NUCLEOTIDE SEQUENCE [LARGE SCALE GENOMIC DNA]</scope>
    <source>
        <strain evidence="2">JCM 13249</strain>
    </source>
</reference>
<keyword evidence="2" id="KW-1185">Reference proteome</keyword>
<name>A0ABP4VT54_9ACTN</name>
<dbReference type="EMBL" id="BAAALS010000002">
    <property type="protein sequence ID" value="GAA1737130.1"/>
    <property type="molecule type" value="Genomic_DNA"/>
</dbReference>
<dbReference type="RefSeq" id="WP_344076233.1">
    <property type="nucleotide sequence ID" value="NZ_BAAALS010000002.1"/>
</dbReference>
<evidence type="ECO:0000313" key="2">
    <source>
        <dbReference type="Proteomes" id="UP001500655"/>
    </source>
</evidence>
<organism evidence="1 2">
    <name type="scientific">Luedemannella helvata</name>
    <dbReference type="NCBI Taxonomy" id="349315"/>
    <lineage>
        <taxon>Bacteria</taxon>
        <taxon>Bacillati</taxon>
        <taxon>Actinomycetota</taxon>
        <taxon>Actinomycetes</taxon>
        <taxon>Micromonosporales</taxon>
        <taxon>Micromonosporaceae</taxon>
        <taxon>Luedemannella</taxon>
    </lineage>
</organism>
<comment type="caution">
    <text evidence="1">The sequence shown here is derived from an EMBL/GenBank/DDBJ whole genome shotgun (WGS) entry which is preliminary data.</text>
</comment>
<accession>A0ABP4VT54</accession>
<sequence length="69" mass="7739">MKKLEELGERMLSWFVPKSTAAASCPCGSYPYTGPCYYTVQGGSDVQYKHKDCYCAQSAAIIICSDWHY</sequence>
<proteinExistence type="predicted"/>
<protein>
    <submittedName>
        <fullName evidence="1">Uncharacterized protein</fullName>
    </submittedName>
</protein>
<evidence type="ECO:0000313" key="1">
    <source>
        <dbReference type="EMBL" id="GAA1737130.1"/>
    </source>
</evidence>
<gene>
    <name evidence="1" type="ORF">GCM10009681_04640</name>
</gene>
<dbReference type="Proteomes" id="UP001500655">
    <property type="component" value="Unassembled WGS sequence"/>
</dbReference>